<evidence type="ECO:0000256" key="7">
    <source>
        <dbReference type="ARBA" id="ARBA00022989"/>
    </source>
</evidence>
<keyword evidence="5" id="KW-0762">Sugar transport</keyword>
<dbReference type="EMBL" id="JANFAV010000005">
    <property type="protein sequence ID" value="MCW6535123.1"/>
    <property type="molecule type" value="Genomic_DNA"/>
</dbReference>
<dbReference type="PANTHER" id="PTHR30413">
    <property type="entry name" value="INNER MEMBRANE TRANSPORT PERMEASE"/>
    <property type="match status" value="1"/>
</dbReference>
<keyword evidence="4" id="KW-1003">Cell membrane</keyword>
<proteinExistence type="inferred from homology"/>
<keyword evidence="6 10" id="KW-0812">Transmembrane</keyword>
<evidence type="ECO:0000259" key="11">
    <source>
        <dbReference type="Pfam" id="PF01061"/>
    </source>
</evidence>
<keyword evidence="3" id="KW-0813">Transport</keyword>
<dbReference type="PRINTS" id="PR00164">
    <property type="entry name" value="ABC2TRNSPORT"/>
</dbReference>
<evidence type="ECO:0000256" key="6">
    <source>
        <dbReference type="ARBA" id="ARBA00022692"/>
    </source>
</evidence>
<evidence type="ECO:0000256" key="10">
    <source>
        <dbReference type="SAM" id="Phobius"/>
    </source>
</evidence>
<feature type="transmembrane region" description="Helical" evidence="10">
    <location>
        <begin position="180"/>
        <end position="198"/>
    </location>
</feature>
<dbReference type="GO" id="GO:0015774">
    <property type="term" value="P:polysaccharide transport"/>
    <property type="evidence" value="ECO:0007669"/>
    <property type="project" value="UniProtKB-KW"/>
</dbReference>
<dbReference type="GO" id="GO:0015920">
    <property type="term" value="P:lipopolysaccharide transport"/>
    <property type="evidence" value="ECO:0007669"/>
    <property type="project" value="TreeGrafter"/>
</dbReference>
<feature type="transmembrane region" description="Helical" evidence="10">
    <location>
        <begin position="62"/>
        <end position="80"/>
    </location>
</feature>
<dbReference type="Proteomes" id="UP001165565">
    <property type="component" value="Unassembled WGS sequence"/>
</dbReference>
<dbReference type="InterPro" id="IPR000412">
    <property type="entry name" value="ABC_2_transport"/>
</dbReference>
<evidence type="ECO:0000256" key="8">
    <source>
        <dbReference type="ARBA" id="ARBA00023047"/>
    </source>
</evidence>
<dbReference type="RefSeq" id="WP_265268809.1">
    <property type="nucleotide sequence ID" value="NZ_JANFAV010000005.1"/>
</dbReference>
<name>A0AA41ZG80_9SPHN</name>
<evidence type="ECO:0000256" key="9">
    <source>
        <dbReference type="ARBA" id="ARBA00023136"/>
    </source>
</evidence>
<reference evidence="12" key="1">
    <citation type="submission" date="2022-06" db="EMBL/GenBank/DDBJ databases">
        <title>Sphingomonas sp. nov. isolated from rhizosphere soil of tomato.</title>
        <authorList>
            <person name="Dong H."/>
            <person name="Gao R."/>
        </authorList>
    </citation>
    <scope>NUCLEOTIDE SEQUENCE</scope>
    <source>
        <strain evidence="12">MMSM24</strain>
    </source>
</reference>
<dbReference type="AlphaFoldDB" id="A0AA41ZG80"/>
<dbReference type="Pfam" id="PF01061">
    <property type="entry name" value="ABC2_membrane"/>
    <property type="match status" value="1"/>
</dbReference>
<comment type="subcellular location">
    <subcellularLocation>
        <location evidence="1">Cell membrane</location>
        <topology evidence="1">Multi-pass membrane protein</topology>
    </subcellularLocation>
</comment>
<feature type="transmembrane region" description="Helical" evidence="10">
    <location>
        <begin position="143"/>
        <end position="168"/>
    </location>
</feature>
<protein>
    <submittedName>
        <fullName evidence="12">ABC transporter permease</fullName>
    </submittedName>
</protein>
<keyword evidence="13" id="KW-1185">Reference proteome</keyword>
<comment type="caution">
    <text evidence="12">The sequence shown here is derived from an EMBL/GenBank/DDBJ whole genome shotgun (WGS) entry which is preliminary data.</text>
</comment>
<evidence type="ECO:0000313" key="13">
    <source>
        <dbReference type="Proteomes" id="UP001165565"/>
    </source>
</evidence>
<dbReference type="GO" id="GO:0140359">
    <property type="term" value="F:ABC-type transporter activity"/>
    <property type="evidence" value="ECO:0007669"/>
    <property type="project" value="InterPro"/>
</dbReference>
<gene>
    <name evidence="12" type="ORF">NEE01_10030</name>
</gene>
<evidence type="ECO:0000256" key="5">
    <source>
        <dbReference type="ARBA" id="ARBA00022597"/>
    </source>
</evidence>
<feature type="transmembrane region" description="Helical" evidence="10">
    <location>
        <begin position="35"/>
        <end position="56"/>
    </location>
</feature>
<organism evidence="12 13">
    <name type="scientific">Sphingomonas lycopersici</name>
    <dbReference type="NCBI Taxonomy" id="2951807"/>
    <lineage>
        <taxon>Bacteria</taxon>
        <taxon>Pseudomonadati</taxon>
        <taxon>Pseudomonadota</taxon>
        <taxon>Alphaproteobacteria</taxon>
        <taxon>Sphingomonadales</taxon>
        <taxon>Sphingomonadaceae</taxon>
        <taxon>Sphingomonas</taxon>
    </lineage>
</organism>
<dbReference type="GO" id="GO:0043190">
    <property type="term" value="C:ATP-binding cassette (ABC) transporter complex"/>
    <property type="evidence" value="ECO:0007669"/>
    <property type="project" value="InterPro"/>
</dbReference>
<evidence type="ECO:0000256" key="4">
    <source>
        <dbReference type="ARBA" id="ARBA00022475"/>
    </source>
</evidence>
<evidence type="ECO:0000313" key="12">
    <source>
        <dbReference type="EMBL" id="MCW6535123.1"/>
    </source>
</evidence>
<feature type="domain" description="ABC-2 type transporter transmembrane" evidence="11">
    <location>
        <begin position="16"/>
        <end position="223"/>
    </location>
</feature>
<dbReference type="PANTHER" id="PTHR30413:SF10">
    <property type="entry name" value="CAPSULE POLYSACCHARIDE EXPORT INNER-MEMBRANE PROTEIN CTRC"/>
    <property type="match status" value="1"/>
</dbReference>
<keyword evidence="7 10" id="KW-1133">Transmembrane helix</keyword>
<dbReference type="InterPro" id="IPR013525">
    <property type="entry name" value="ABC2_TM"/>
</dbReference>
<evidence type="ECO:0000256" key="3">
    <source>
        <dbReference type="ARBA" id="ARBA00022448"/>
    </source>
</evidence>
<sequence length="261" mass="29967">MATTFFPRFRKKSRTINALLIRELMARFGHHNIGFMWQVIEPLMLTLGVMISWSLIYGERNHGVRVIPLVLTGYTFMTLWRHMVARLMHTFRHGSGLLFHRHVKPADILVARGLLESIGTMISFFVAYIPLQMLDLIPPVDDYLILLGAWTLMCAFTFGFSLIITALAHFSDAFERVVQPIMYIILPLTGVFYMVYWLPAALRPLVLWSPLVNLSEMLRAGYFGAEVPTSWDVSYILVWTVAVNAIGWVLVLKAQRHIELE</sequence>
<evidence type="ECO:0000256" key="2">
    <source>
        <dbReference type="ARBA" id="ARBA00007783"/>
    </source>
</evidence>
<comment type="similarity">
    <text evidence="2">Belongs to the ABC-2 integral membrane protein family.</text>
</comment>
<feature type="transmembrane region" description="Helical" evidence="10">
    <location>
        <begin position="233"/>
        <end position="252"/>
    </location>
</feature>
<keyword evidence="8" id="KW-0625">Polysaccharide transport</keyword>
<evidence type="ECO:0000256" key="1">
    <source>
        <dbReference type="ARBA" id="ARBA00004651"/>
    </source>
</evidence>
<accession>A0AA41ZG80</accession>
<feature type="transmembrane region" description="Helical" evidence="10">
    <location>
        <begin position="109"/>
        <end position="131"/>
    </location>
</feature>
<keyword evidence="9 10" id="KW-0472">Membrane</keyword>